<dbReference type="GeneID" id="30037849"/>
<accession>A0A167CLI7</accession>
<dbReference type="PANTHER" id="PTHR39142">
    <property type="entry name" value="MID1P"/>
    <property type="match status" value="1"/>
</dbReference>
<gene>
    <name evidence="4" type="primary">MID1</name>
    <name evidence="4" type="ORF">AWJ20_78</name>
</gene>
<evidence type="ECO:0000259" key="3">
    <source>
        <dbReference type="PROSITE" id="PS50038"/>
    </source>
</evidence>
<name>A0A167CLI7_9ASCO</name>
<dbReference type="EMBL" id="CP014501">
    <property type="protein sequence ID" value="ANB11854.1"/>
    <property type="molecule type" value="Genomic_DNA"/>
</dbReference>
<evidence type="ECO:0000313" key="5">
    <source>
        <dbReference type="Proteomes" id="UP000189580"/>
    </source>
</evidence>
<dbReference type="KEGG" id="slb:AWJ20_78"/>
<protein>
    <submittedName>
        <fullName evidence="4">Mid1p</fullName>
    </submittedName>
</protein>
<sequence length="548" mass="60336">MKSFTICFLWFLTLIPLICAQWIKQEGLLLPNSFLEVASENGEVDPSEPPDMHLDIYDRADHVLSTSQSSSTVVSSSSVIEQDPVTTTMTIPTSGATPIIDSTPIRFTINPGDVHTYELSGINPSAKALFISLNVCNEPFQSVPFDLPQNKTRLTLFATDTNMTDAPMSQIETELGYASIILRDLQSSTSVIEIAGPKLPSGLKSSSWTYEVIASTKALQSDFSFTSNLYLVDTDFANALFITNNFTTSNNVPTENISDFGIYVYQFSNSSNAGDIRRLSQSFCAVNTEGALIDQDNAQMSNTTRGYGNTMKGQIFVSGLNKSETYLAFLTKPSERLVYQAVNFTTKSDTNCQVIFDLDFCSGVAFAVPGNASAFTTETLREFYDDMALNRYGNFSKSLQNIPCNASAETQYSIMRGCDDCANSYKQWLCAITIPRCTDWSNQQSFLFPRPVGQSRNPEINEVIKPGKYKEILPCADLCYSIVQDCSPDFGFFCPKAGRGLEFSYGQRSPNGDISCSYPGAAYIPSTASTGRTISMELILFATLLWIL</sequence>
<feature type="domain" description="FZ" evidence="3">
    <location>
        <begin position="347"/>
        <end position="519"/>
    </location>
</feature>
<dbReference type="InterPro" id="IPR036790">
    <property type="entry name" value="Frizzled_dom_sf"/>
</dbReference>
<reference evidence="4 5" key="1">
    <citation type="submission" date="2016-02" db="EMBL/GenBank/DDBJ databases">
        <title>Complete genome sequence and transcriptome regulation of the pentose utilising yeast Sugiyamaella lignohabitans.</title>
        <authorList>
            <person name="Bellasio M."/>
            <person name="Peymann A."/>
            <person name="Valli M."/>
            <person name="Sipitzky M."/>
            <person name="Graf A."/>
            <person name="Sauer M."/>
            <person name="Marx H."/>
            <person name="Mattanovich D."/>
        </authorList>
    </citation>
    <scope>NUCLEOTIDE SEQUENCE [LARGE SCALE GENOMIC DNA]</scope>
    <source>
        <strain evidence="4 5">CBS 10342</strain>
    </source>
</reference>
<evidence type="ECO:0000313" key="4">
    <source>
        <dbReference type="EMBL" id="ANB11854.1"/>
    </source>
</evidence>
<keyword evidence="5" id="KW-1185">Reference proteome</keyword>
<dbReference type="InterPro" id="IPR020067">
    <property type="entry name" value="Frizzled_dom"/>
</dbReference>
<dbReference type="OrthoDB" id="5405745at2759"/>
<dbReference type="GO" id="GO:0005262">
    <property type="term" value="F:calcium channel activity"/>
    <property type="evidence" value="ECO:0007669"/>
    <property type="project" value="InterPro"/>
</dbReference>
<proteinExistence type="predicted"/>
<dbReference type="AlphaFoldDB" id="A0A167CLI7"/>
<evidence type="ECO:0000256" key="1">
    <source>
        <dbReference type="ARBA" id="ARBA00023157"/>
    </source>
</evidence>
<dbReference type="InterPro" id="IPR024338">
    <property type="entry name" value="MID1/Yam8"/>
</dbReference>
<organism evidence="4 5">
    <name type="scientific">Sugiyamaella lignohabitans</name>
    <dbReference type="NCBI Taxonomy" id="796027"/>
    <lineage>
        <taxon>Eukaryota</taxon>
        <taxon>Fungi</taxon>
        <taxon>Dikarya</taxon>
        <taxon>Ascomycota</taxon>
        <taxon>Saccharomycotina</taxon>
        <taxon>Dipodascomycetes</taxon>
        <taxon>Dipodascales</taxon>
        <taxon>Trichomonascaceae</taxon>
        <taxon>Sugiyamaella</taxon>
    </lineage>
</organism>
<keyword evidence="1" id="KW-1015">Disulfide bond</keyword>
<dbReference type="GO" id="GO:0098703">
    <property type="term" value="P:calcium ion import across plasma membrane"/>
    <property type="evidence" value="ECO:0007669"/>
    <property type="project" value="InterPro"/>
</dbReference>
<evidence type="ECO:0000256" key="2">
    <source>
        <dbReference type="SAM" id="SignalP"/>
    </source>
</evidence>
<dbReference type="PANTHER" id="PTHR39142:SF1">
    <property type="entry name" value="AEL197CP"/>
    <property type="match status" value="1"/>
</dbReference>
<feature type="chain" id="PRO_5007884749" evidence="2">
    <location>
        <begin position="21"/>
        <end position="548"/>
    </location>
</feature>
<feature type="signal peptide" evidence="2">
    <location>
        <begin position="1"/>
        <end position="20"/>
    </location>
</feature>
<dbReference type="Pfam" id="PF12929">
    <property type="entry name" value="Mid1"/>
    <property type="match status" value="1"/>
</dbReference>
<dbReference type="RefSeq" id="XP_018734331.1">
    <property type="nucleotide sequence ID" value="XM_018882742.1"/>
</dbReference>
<dbReference type="Proteomes" id="UP000189580">
    <property type="component" value="Chromosome a"/>
</dbReference>
<dbReference type="Gene3D" id="1.10.2000.10">
    <property type="entry name" value="Frizzled cysteine-rich domain"/>
    <property type="match status" value="1"/>
</dbReference>
<dbReference type="PROSITE" id="PS50038">
    <property type="entry name" value="FZ"/>
    <property type="match status" value="1"/>
</dbReference>
<keyword evidence="2" id="KW-0732">Signal</keyword>